<gene>
    <name evidence="2" type="ORF">NONO_c60060</name>
</gene>
<dbReference type="HOGENOM" id="CLU_026126_9_0_11"/>
<dbReference type="KEGG" id="nno:NONO_c60060"/>
<dbReference type="InterPro" id="IPR002109">
    <property type="entry name" value="Glutaredoxin"/>
</dbReference>
<dbReference type="eggNOG" id="COG0695">
    <property type="taxonomic scope" value="Bacteria"/>
</dbReference>
<evidence type="ECO:0000259" key="1">
    <source>
        <dbReference type="Pfam" id="PF00462"/>
    </source>
</evidence>
<accession>W5TNE5</accession>
<dbReference type="SUPFAM" id="SSF52833">
    <property type="entry name" value="Thioredoxin-like"/>
    <property type="match status" value="1"/>
</dbReference>
<dbReference type="InterPro" id="IPR036249">
    <property type="entry name" value="Thioredoxin-like_sf"/>
</dbReference>
<dbReference type="Gene3D" id="3.40.30.10">
    <property type="entry name" value="Glutaredoxin"/>
    <property type="match status" value="1"/>
</dbReference>
<dbReference type="Pfam" id="PF00462">
    <property type="entry name" value="Glutaredoxin"/>
    <property type="match status" value="1"/>
</dbReference>
<dbReference type="Proteomes" id="UP000019150">
    <property type="component" value="Chromosome"/>
</dbReference>
<keyword evidence="3" id="KW-1185">Reference proteome</keyword>
<dbReference type="CDD" id="cd02976">
    <property type="entry name" value="NrdH"/>
    <property type="match status" value="1"/>
</dbReference>
<organism evidence="2 3">
    <name type="scientific">Nocardia nova SH22a</name>
    <dbReference type="NCBI Taxonomy" id="1415166"/>
    <lineage>
        <taxon>Bacteria</taxon>
        <taxon>Bacillati</taxon>
        <taxon>Actinomycetota</taxon>
        <taxon>Actinomycetes</taxon>
        <taxon>Mycobacteriales</taxon>
        <taxon>Nocardiaceae</taxon>
        <taxon>Nocardia</taxon>
    </lineage>
</organism>
<dbReference type="EMBL" id="CP006850">
    <property type="protein sequence ID" value="AHH20782.1"/>
    <property type="molecule type" value="Genomic_DNA"/>
</dbReference>
<dbReference type="PATRIC" id="fig|1415166.3.peg.6184"/>
<dbReference type="RefSeq" id="WP_337588408.1">
    <property type="nucleotide sequence ID" value="NZ_CP006850.1"/>
</dbReference>
<proteinExistence type="predicted"/>
<dbReference type="PROSITE" id="PS51354">
    <property type="entry name" value="GLUTAREDOXIN_2"/>
    <property type="match status" value="1"/>
</dbReference>
<feature type="domain" description="Glutaredoxin" evidence="1">
    <location>
        <begin position="13"/>
        <end position="73"/>
    </location>
</feature>
<dbReference type="STRING" id="1415166.NONO_c60060"/>
<sequence length="111" mass="12024">MPELTPVDQLLSVTVLGKPACQQCTATTRKLDKLGVPYTYRDVTDPDDPGAAELVRKLGYTGLPVVTVGDIHWTGFRDARITRLAEIHSGTADIASLDTVAEHYLEENGDA</sequence>
<reference evidence="2 3" key="1">
    <citation type="journal article" date="2014" name="Appl. Environ. Microbiol.">
        <title>Insights into the Microbial Degradation of Rubber and Gutta-Percha by Analysis of the Complete Genome of Nocardia nova SH22a.</title>
        <authorList>
            <person name="Luo Q."/>
            <person name="Hiessl S."/>
            <person name="Poehlein A."/>
            <person name="Daniel R."/>
            <person name="Steinbuchel A."/>
        </authorList>
    </citation>
    <scope>NUCLEOTIDE SEQUENCE [LARGE SCALE GENOMIC DNA]</scope>
    <source>
        <strain evidence="2">SH22a</strain>
    </source>
</reference>
<evidence type="ECO:0000313" key="2">
    <source>
        <dbReference type="EMBL" id="AHH20782.1"/>
    </source>
</evidence>
<protein>
    <submittedName>
        <fullName evidence="2">Glutaredoxin-like protein</fullName>
    </submittedName>
</protein>
<evidence type="ECO:0000313" key="3">
    <source>
        <dbReference type="Proteomes" id="UP000019150"/>
    </source>
</evidence>
<dbReference type="AlphaFoldDB" id="W5TNE5"/>
<name>W5TNE5_9NOCA</name>